<evidence type="ECO:0000259" key="2">
    <source>
        <dbReference type="Pfam" id="PF13635"/>
    </source>
</evidence>
<protein>
    <submittedName>
        <fullName evidence="3">ATPase</fullName>
    </submittedName>
</protein>
<feature type="domain" description="DUF4143" evidence="2">
    <location>
        <begin position="229"/>
        <end position="356"/>
    </location>
</feature>
<evidence type="ECO:0000259" key="1">
    <source>
        <dbReference type="Pfam" id="PF13173"/>
    </source>
</evidence>
<sequence length="418" mass="48714">MKNILIEQNLHWAGNTQTFVHRDKLDKLISYLPLRQIITITGVRRCGKSTLAKLAINHLIETGVNPQNIVYVNLEQPSFLEVRHDPGYLQVIYDTYLQLADPQGKTYVIFDEIQFFENWQVFIKSQYESSDIKFIVTGSNSSMLSNELNTILSGRSLNIHLDTFSFTEFLTFKGISYATEIDRVSNRIAIKRAQDEYLQWGGFYEVFTVADPVIKKDILISYAKNILYQDIVPRYGIRNAEAIERLFFYLLANVTGVLNYTTLAGTFGINKKTVEEYIRYFEDVFLLQRIDKFHNKPKERIKSSKKVYVQDNGFLQIAAKHSEDLGKSLENAVFIKLNQECEQLSYLKDTYEVDFYTGEVLYQVAYEISNEKTLRRELRSFGQFPQSENTPCRLITYDDKRMAERAEILPLSEFFLQF</sequence>
<dbReference type="InterPro" id="IPR025420">
    <property type="entry name" value="DUF4143"/>
</dbReference>
<dbReference type="SUPFAM" id="SSF52540">
    <property type="entry name" value="P-loop containing nucleoside triphosphate hydrolases"/>
    <property type="match status" value="1"/>
</dbReference>
<name>A0A6S6TXU1_9GAMM</name>
<gene>
    <name evidence="3" type="ORF">HELGO_WM15746</name>
</gene>
<accession>A0A6S6TXU1</accession>
<dbReference type="InterPro" id="IPR041682">
    <property type="entry name" value="AAA_14"/>
</dbReference>
<proteinExistence type="predicted"/>
<dbReference type="InterPro" id="IPR027417">
    <property type="entry name" value="P-loop_NTPase"/>
</dbReference>
<dbReference type="Gene3D" id="3.40.50.300">
    <property type="entry name" value="P-loop containing nucleotide triphosphate hydrolases"/>
    <property type="match status" value="1"/>
</dbReference>
<organism evidence="3">
    <name type="scientific">uncultured Thiotrichaceae bacterium</name>
    <dbReference type="NCBI Taxonomy" id="298394"/>
    <lineage>
        <taxon>Bacteria</taxon>
        <taxon>Pseudomonadati</taxon>
        <taxon>Pseudomonadota</taxon>
        <taxon>Gammaproteobacteria</taxon>
        <taxon>Thiotrichales</taxon>
        <taxon>Thiotrichaceae</taxon>
        <taxon>environmental samples</taxon>
    </lineage>
</organism>
<dbReference type="PANTHER" id="PTHR33295">
    <property type="entry name" value="ATPASE"/>
    <property type="match status" value="1"/>
</dbReference>
<dbReference type="EMBL" id="CACVAT010000352">
    <property type="protein sequence ID" value="CAA6821133.1"/>
    <property type="molecule type" value="Genomic_DNA"/>
</dbReference>
<dbReference type="Pfam" id="PF13173">
    <property type="entry name" value="AAA_14"/>
    <property type="match status" value="1"/>
</dbReference>
<feature type="domain" description="AAA" evidence="1">
    <location>
        <begin position="35"/>
        <end position="170"/>
    </location>
</feature>
<evidence type="ECO:0000313" key="3">
    <source>
        <dbReference type="EMBL" id="CAA6821133.1"/>
    </source>
</evidence>
<dbReference type="AlphaFoldDB" id="A0A6S6TXU1"/>
<reference evidence="3" key="1">
    <citation type="submission" date="2020-01" db="EMBL/GenBank/DDBJ databases">
        <authorList>
            <person name="Meier V. D."/>
            <person name="Meier V D."/>
        </authorList>
    </citation>
    <scope>NUCLEOTIDE SEQUENCE</scope>
    <source>
        <strain evidence="3">HLG_WM_MAG_09</strain>
    </source>
</reference>
<dbReference type="Pfam" id="PF13635">
    <property type="entry name" value="DUF4143"/>
    <property type="match status" value="1"/>
</dbReference>
<dbReference type="PANTHER" id="PTHR33295:SF8">
    <property type="entry name" value="AAA+ ATPASE DOMAIN-CONTAINING PROTEIN"/>
    <property type="match status" value="1"/>
</dbReference>